<evidence type="ECO:0000313" key="17">
    <source>
        <dbReference type="Proteomes" id="UP000323560"/>
    </source>
</evidence>
<dbReference type="PROSITE" id="PS00542">
    <property type="entry name" value="COMPLEX1_30K"/>
    <property type="match status" value="1"/>
</dbReference>
<evidence type="ECO:0000313" key="16">
    <source>
        <dbReference type="EMBL" id="QEH95208.1"/>
    </source>
</evidence>
<evidence type="ECO:0000256" key="12">
    <source>
        <dbReference type="ARBA" id="ARBA00047712"/>
    </source>
</evidence>
<keyword evidence="16" id="KW-0560">Oxidoreductase</keyword>
<gene>
    <name evidence="13 16" type="primary">nuoC</name>
    <name evidence="13" type="synonym">nuoCD</name>
    <name evidence="13" type="synonym">nuoD</name>
    <name evidence="16" type="ORF">FXF46_02190</name>
</gene>
<dbReference type="AlphaFoldDB" id="A0AAP9JGI0"/>
<dbReference type="Gene3D" id="3.30.460.80">
    <property type="entry name" value="NADH:ubiquinone oxidoreductase, 30kDa subunit"/>
    <property type="match status" value="1"/>
</dbReference>
<dbReference type="InterPro" id="IPR001268">
    <property type="entry name" value="NADH_UbQ_OxRdtase_30kDa_su"/>
</dbReference>
<evidence type="ECO:0000256" key="10">
    <source>
        <dbReference type="ARBA" id="ARBA00023136"/>
    </source>
</evidence>
<feature type="domain" description="NADH:ubiquinone oxidoreductase 30kDa subunit" evidence="14">
    <location>
        <begin position="48"/>
        <end position="177"/>
    </location>
</feature>
<keyword evidence="8 13" id="KW-0520">NAD</keyword>
<feature type="region of interest" description="NADH dehydrogenase I subunit C" evidence="13">
    <location>
        <begin position="1"/>
        <end position="189"/>
    </location>
</feature>
<evidence type="ECO:0000256" key="1">
    <source>
        <dbReference type="ARBA" id="ARBA00002378"/>
    </source>
</evidence>
<dbReference type="PROSITE" id="PS00535">
    <property type="entry name" value="COMPLEX1_49K"/>
    <property type="match status" value="1"/>
</dbReference>
<dbReference type="InterPro" id="IPR022885">
    <property type="entry name" value="NDH1_su_D/H"/>
</dbReference>
<sequence length="598" mass="68059">MTFPLPVETTSPKAEDFPGRILGLLRHSDEFSAVIQSVQITRDNVPTVWVKRAELHHVLAALKNAATAPLMLFDLTAIDERERTYREGQPDAPFTVLYHLMLLDRNAEEARIKVALSAEDLSLPTITDLWCNANWYEREVWDLFGIRFEGHPFLRRILTPPTWTGHPLRKDHHARATEMPPYSLTEDQEEHEQAAMRFDPSVWGMKRHNDHSDFMFLNLGPNHPSVHGVFRIVLQLEGELIVDAVPDIGFHHRGAEKMGERQSWHTYIPYTDRVDYLGGVMNNFPYVMAVETLGGITVPPRAQMIRVMLAELFRIASHLVFYGTMVQDVGQLSPVFYMFTDRERVFGIIEAICGFRMHPAWFRIGGVAMDLPKGWEGLIRSFLDDLPKRLDEYDAMVMRNPIFQARTRGVGAYTTAEAVEWGVTGPGLRATGLEWDYRRQAPYACYDQLEFDIPTGNRGDCYDRIAVHIEEIRQSLRIIRQCVDNMPEGPIKAAHPLTTPPPKARTMQDIETLIHHFLSVSWGPVLPPGEARACVEGTKGLNSYFLISDGETMSYRTRIRTPSFAHLQMIPLLSRGIMIADLIAILGSIDFVMADVDR</sequence>
<proteinExistence type="inferred from homology"/>
<evidence type="ECO:0000256" key="8">
    <source>
        <dbReference type="ARBA" id="ARBA00023027"/>
    </source>
</evidence>
<dbReference type="Pfam" id="PF00346">
    <property type="entry name" value="Complex1_49kDa"/>
    <property type="match status" value="1"/>
</dbReference>
<dbReference type="SUPFAM" id="SSF56762">
    <property type="entry name" value="HydB/Nqo4-like"/>
    <property type="match status" value="1"/>
</dbReference>
<feature type="domain" description="NADH-quinone oxidoreductase subunit D" evidence="15">
    <location>
        <begin position="328"/>
        <end position="598"/>
    </location>
</feature>
<dbReference type="InterPro" id="IPR001135">
    <property type="entry name" value="NADH_Q_OxRdtase_suD"/>
</dbReference>
<dbReference type="InterPro" id="IPR037232">
    <property type="entry name" value="NADH_quin_OxRdtase_su_C/D-like"/>
</dbReference>
<keyword evidence="4 13" id="KW-0813">Transport</keyword>
<dbReference type="PANTHER" id="PTHR11993">
    <property type="entry name" value="NADH-UBIQUINONE OXIDOREDUCTASE 49 KDA SUBUNIT"/>
    <property type="match status" value="1"/>
</dbReference>
<dbReference type="RefSeq" id="WP_148619384.1">
    <property type="nucleotide sequence ID" value="NZ_CP043043.1"/>
</dbReference>
<dbReference type="EMBL" id="CP043043">
    <property type="protein sequence ID" value="QEH95208.1"/>
    <property type="molecule type" value="Genomic_DNA"/>
</dbReference>
<dbReference type="GO" id="GO:0022904">
    <property type="term" value="P:respiratory electron transport chain"/>
    <property type="evidence" value="ECO:0007669"/>
    <property type="project" value="UniProtKB-ARBA"/>
</dbReference>
<dbReference type="KEGG" id="gti:FXF46_02190"/>
<comment type="function">
    <text evidence="1 13">NDH-1 shuttles electrons from NADH, via FMN and iron-sulfur (Fe-S) centers, to quinones in the respiratory chain. The immediate electron acceptor for the enzyme in this species is believed to be ubiquinone. Couples the redox reaction to proton translocation (for every two electrons transferred, four hydrogen ions are translocated across the cytoplasmic membrane), and thus conserves the redox energy in a proton gradient.</text>
</comment>
<comment type="subunit">
    <text evidence="13">NDH-1 is composed of 13 different subunits. Subunits NuoB, CD, E, F, and G constitute the peripheral sector of the complex.</text>
</comment>
<evidence type="ECO:0000256" key="4">
    <source>
        <dbReference type="ARBA" id="ARBA00022448"/>
    </source>
</evidence>
<feature type="region of interest" description="NADH dehydrogenase I subunit D" evidence="13">
    <location>
        <begin position="213"/>
        <end position="598"/>
    </location>
</feature>
<dbReference type="NCBIfam" id="NF004739">
    <property type="entry name" value="PRK06075.1"/>
    <property type="match status" value="1"/>
</dbReference>
<keyword evidence="6 13" id="KW-0874">Quinone</keyword>
<dbReference type="InterPro" id="IPR023062">
    <property type="entry name" value="NADH_DH_suCD"/>
</dbReference>
<dbReference type="InterPro" id="IPR029014">
    <property type="entry name" value="NiFe-Hase_large"/>
</dbReference>
<organism evidence="16 17">
    <name type="scientific">Gluconobacter thailandicus</name>
    <dbReference type="NCBI Taxonomy" id="257438"/>
    <lineage>
        <taxon>Bacteria</taxon>
        <taxon>Pseudomonadati</taxon>
        <taxon>Pseudomonadota</taxon>
        <taxon>Alphaproteobacteria</taxon>
        <taxon>Acetobacterales</taxon>
        <taxon>Acetobacteraceae</taxon>
        <taxon>Gluconobacter</taxon>
    </lineage>
</organism>
<keyword evidence="11 13" id="KW-0511">Multifunctional enzyme</keyword>
<dbReference type="GO" id="GO:0030964">
    <property type="term" value="C:NADH dehydrogenase complex"/>
    <property type="evidence" value="ECO:0007669"/>
    <property type="project" value="InterPro"/>
</dbReference>
<comment type="catalytic activity">
    <reaction evidence="12 13">
        <text>a quinone + NADH + 5 H(+)(in) = a quinol + NAD(+) + 4 H(+)(out)</text>
        <dbReference type="Rhea" id="RHEA:57888"/>
        <dbReference type="ChEBI" id="CHEBI:15378"/>
        <dbReference type="ChEBI" id="CHEBI:24646"/>
        <dbReference type="ChEBI" id="CHEBI:57540"/>
        <dbReference type="ChEBI" id="CHEBI:57945"/>
        <dbReference type="ChEBI" id="CHEBI:132124"/>
    </reaction>
</comment>
<dbReference type="NCBIfam" id="NF008728">
    <property type="entry name" value="PRK11742.1"/>
    <property type="match status" value="1"/>
</dbReference>
<evidence type="ECO:0000256" key="13">
    <source>
        <dbReference type="HAMAP-Rule" id="MF_01359"/>
    </source>
</evidence>
<dbReference type="InterPro" id="IPR020396">
    <property type="entry name" value="NADH_UbQ_OxRdtase_CS"/>
</dbReference>
<evidence type="ECO:0000256" key="7">
    <source>
        <dbReference type="ARBA" id="ARBA00022967"/>
    </source>
</evidence>
<keyword evidence="5 13" id="KW-1003">Cell membrane</keyword>
<name>A0AAP9JGI0_GLUTH</name>
<dbReference type="Pfam" id="PF00329">
    <property type="entry name" value="Complex1_30kDa"/>
    <property type="match status" value="1"/>
</dbReference>
<dbReference type="InterPro" id="IPR014029">
    <property type="entry name" value="NADH_UbQ_OxRdtase_49kDa_CS"/>
</dbReference>
<dbReference type="HAMAP" id="MF_01358">
    <property type="entry name" value="NDH1_NuoD"/>
    <property type="match status" value="1"/>
</dbReference>
<dbReference type="GO" id="GO:0050136">
    <property type="term" value="F:NADH dehydrogenase (quinone) (non-electrogenic) activity"/>
    <property type="evidence" value="ECO:0007669"/>
    <property type="project" value="UniProtKB-UniRule"/>
</dbReference>
<evidence type="ECO:0000256" key="11">
    <source>
        <dbReference type="ARBA" id="ARBA00023268"/>
    </source>
</evidence>
<evidence type="ECO:0000256" key="6">
    <source>
        <dbReference type="ARBA" id="ARBA00022719"/>
    </source>
</evidence>
<dbReference type="Gene3D" id="1.10.645.10">
    <property type="entry name" value="Cytochrome-c3 Hydrogenase, chain B"/>
    <property type="match status" value="1"/>
</dbReference>
<keyword evidence="9 13" id="KW-0830">Ubiquinone</keyword>
<dbReference type="HAMAP" id="MF_01359">
    <property type="entry name" value="NDH1_NuoCD_1"/>
    <property type="match status" value="1"/>
</dbReference>
<evidence type="ECO:0000256" key="5">
    <source>
        <dbReference type="ARBA" id="ARBA00022475"/>
    </source>
</evidence>
<dbReference type="FunFam" id="1.10.645.10:FF:000001">
    <property type="entry name" value="NADH-quinone oxidoreductase subunit C/D"/>
    <property type="match status" value="1"/>
</dbReference>
<comment type="similarity">
    <text evidence="13">In the N-terminal section; belongs to the complex I 30 kDa subunit family.</text>
</comment>
<evidence type="ECO:0000256" key="3">
    <source>
        <dbReference type="ARBA" id="ARBA00010019"/>
    </source>
</evidence>
<keyword evidence="10 13" id="KW-0472">Membrane</keyword>
<comment type="similarity">
    <text evidence="3 13">In the C-terminal section; belongs to the complex I 49 kDa subunit family.</text>
</comment>
<reference evidence="16 17" key="1">
    <citation type="submission" date="2019-08" db="EMBL/GenBank/DDBJ databases">
        <title>Gluconobacter frateurii HD924 genome.</title>
        <authorList>
            <person name="Liu Y."/>
            <person name="Zhang P."/>
        </authorList>
    </citation>
    <scope>NUCLEOTIDE SEQUENCE [LARGE SCALE GENOMIC DNA]</scope>
    <source>
        <strain evidence="16 17">HD924</strain>
    </source>
</reference>
<keyword evidence="7 13" id="KW-1278">Translocase</keyword>
<dbReference type="SUPFAM" id="SSF143243">
    <property type="entry name" value="Nqo5-like"/>
    <property type="match status" value="1"/>
</dbReference>
<dbReference type="PANTHER" id="PTHR11993:SF45">
    <property type="entry name" value="NADH-QUINONE OXIDOREDUCTASE SUBUNIT C_D"/>
    <property type="match status" value="1"/>
</dbReference>
<accession>A0AAP9JGI0</accession>
<comment type="subcellular location">
    <subcellularLocation>
        <location evidence="2">Cell inner membrane</location>
        <topology evidence="2">Peripheral membrane protein</topology>
    </subcellularLocation>
    <subcellularLocation>
        <location evidence="13">Cell membrane</location>
        <topology evidence="13">Peripheral membrane protein</topology>
        <orientation evidence="13">Cytoplasmic side</orientation>
    </subcellularLocation>
</comment>
<protein>
    <recommendedName>
        <fullName evidence="13">NADH-quinone oxidoreductase subunit C/D</fullName>
        <ecNumber evidence="13">7.1.1.-</ecNumber>
    </recommendedName>
    <alternativeName>
        <fullName evidence="13">NADH dehydrogenase I subunit C/D</fullName>
    </alternativeName>
    <alternativeName>
        <fullName evidence="13">NDH-1 subunit C/D</fullName>
    </alternativeName>
</protein>
<dbReference type="GO" id="GO:0005886">
    <property type="term" value="C:plasma membrane"/>
    <property type="evidence" value="ECO:0007669"/>
    <property type="project" value="UniProtKB-SubCell"/>
</dbReference>
<dbReference type="GO" id="GO:0048038">
    <property type="term" value="F:quinone binding"/>
    <property type="evidence" value="ECO:0007669"/>
    <property type="project" value="UniProtKB-KW"/>
</dbReference>
<dbReference type="GO" id="GO:0008137">
    <property type="term" value="F:NADH dehydrogenase (ubiquinone) activity"/>
    <property type="evidence" value="ECO:0007669"/>
    <property type="project" value="InterPro"/>
</dbReference>
<dbReference type="EC" id="7.1.1.-" evidence="13"/>
<dbReference type="Proteomes" id="UP000323560">
    <property type="component" value="Chromosome"/>
</dbReference>
<evidence type="ECO:0000259" key="14">
    <source>
        <dbReference type="Pfam" id="PF00329"/>
    </source>
</evidence>
<evidence type="ECO:0000256" key="2">
    <source>
        <dbReference type="ARBA" id="ARBA00004417"/>
    </source>
</evidence>
<dbReference type="NCBIfam" id="TIGR01962">
    <property type="entry name" value="NuoD"/>
    <property type="match status" value="1"/>
</dbReference>
<evidence type="ECO:0000256" key="9">
    <source>
        <dbReference type="ARBA" id="ARBA00023075"/>
    </source>
</evidence>
<evidence type="ECO:0000259" key="15">
    <source>
        <dbReference type="Pfam" id="PF00346"/>
    </source>
</evidence>
<dbReference type="GO" id="GO:0051287">
    <property type="term" value="F:NAD binding"/>
    <property type="evidence" value="ECO:0007669"/>
    <property type="project" value="InterPro"/>
</dbReference>